<keyword evidence="9 13" id="KW-0798">TonB box</keyword>
<comment type="similarity">
    <text evidence="12 13">Belongs to the TonB-dependent receptor family.</text>
</comment>
<evidence type="ECO:0000256" key="13">
    <source>
        <dbReference type="RuleBase" id="RU003357"/>
    </source>
</evidence>
<proteinExistence type="inferred from homology"/>
<keyword evidence="6 14" id="KW-0732">Signal</keyword>
<dbReference type="PANTHER" id="PTHR32552">
    <property type="entry name" value="FERRICHROME IRON RECEPTOR-RELATED"/>
    <property type="match status" value="1"/>
</dbReference>
<dbReference type="InterPro" id="IPR036942">
    <property type="entry name" value="Beta-barrel_TonB_sf"/>
</dbReference>
<dbReference type="CDD" id="cd01347">
    <property type="entry name" value="ligand_gated_channel"/>
    <property type="match status" value="1"/>
</dbReference>
<evidence type="ECO:0000313" key="17">
    <source>
        <dbReference type="EMBL" id="WEK41424.1"/>
    </source>
</evidence>
<dbReference type="Pfam" id="PF00593">
    <property type="entry name" value="TonB_dep_Rec_b-barrel"/>
    <property type="match status" value="1"/>
</dbReference>
<dbReference type="InterPro" id="IPR037066">
    <property type="entry name" value="Plug_dom_sf"/>
</dbReference>
<keyword evidence="2 12" id="KW-0813">Transport</keyword>
<feature type="domain" description="TonB-dependent receptor-like beta-barrel" evidence="15">
    <location>
        <begin position="288"/>
        <end position="745"/>
    </location>
</feature>
<evidence type="ECO:0000256" key="5">
    <source>
        <dbReference type="ARBA" id="ARBA00022692"/>
    </source>
</evidence>
<protein>
    <submittedName>
        <fullName evidence="17">TonB-dependent receptor</fullName>
    </submittedName>
</protein>
<dbReference type="InterPro" id="IPR012910">
    <property type="entry name" value="Plug_dom"/>
</dbReference>
<evidence type="ECO:0000256" key="14">
    <source>
        <dbReference type="SAM" id="SignalP"/>
    </source>
</evidence>
<accession>A0AAJ5X1R7</accession>
<dbReference type="GO" id="GO:0009279">
    <property type="term" value="C:cell outer membrane"/>
    <property type="evidence" value="ECO:0007669"/>
    <property type="project" value="UniProtKB-SubCell"/>
</dbReference>
<name>A0AAJ5X1R7_9CAUL</name>
<keyword evidence="5 12" id="KW-0812">Transmembrane</keyword>
<evidence type="ECO:0000259" key="15">
    <source>
        <dbReference type="Pfam" id="PF00593"/>
    </source>
</evidence>
<dbReference type="GO" id="GO:0015344">
    <property type="term" value="F:siderophore uptake transmembrane transporter activity"/>
    <property type="evidence" value="ECO:0007669"/>
    <property type="project" value="TreeGrafter"/>
</dbReference>
<dbReference type="PROSITE" id="PS52016">
    <property type="entry name" value="TONB_DEPENDENT_REC_3"/>
    <property type="match status" value="1"/>
</dbReference>
<feature type="signal peptide" evidence="14">
    <location>
        <begin position="1"/>
        <end position="29"/>
    </location>
</feature>
<evidence type="ECO:0000256" key="8">
    <source>
        <dbReference type="ARBA" id="ARBA00023065"/>
    </source>
</evidence>
<dbReference type="PANTHER" id="PTHR32552:SF89">
    <property type="entry name" value="CATECHOLATE SIDEROPHORE RECEPTOR FIU"/>
    <property type="match status" value="1"/>
</dbReference>
<evidence type="ECO:0000256" key="11">
    <source>
        <dbReference type="ARBA" id="ARBA00023237"/>
    </source>
</evidence>
<evidence type="ECO:0000313" key="18">
    <source>
        <dbReference type="Proteomes" id="UP001213664"/>
    </source>
</evidence>
<comment type="subcellular location">
    <subcellularLocation>
        <location evidence="1 12">Cell outer membrane</location>
        <topology evidence="1 12">Multi-pass membrane protein</topology>
    </subcellularLocation>
</comment>
<organism evidence="17 18">
    <name type="scientific">Candidatus Brevundimonas colombiensis</name>
    <dbReference type="NCBI Taxonomy" id="3121376"/>
    <lineage>
        <taxon>Bacteria</taxon>
        <taxon>Pseudomonadati</taxon>
        <taxon>Pseudomonadota</taxon>
        <taxon>Alphaproteobacteria</taxon>
        <taxon>Caulobacterales</taxon>
        <taxon>Caulobacteraceae</taxon>
        <taxon>Brevundimonas</taxon>
    </lineage>
</organism>
<evidence type="ECO:0000256" key="10">
    <source>
        <dbReference type="ARBA" id="ARBA00023136"/>
    </source>
</evidence>
<feature type="chain" id="PRO_5042504156" evidence="14">
    <location>
        <begin position="30"/>
        <end position="777"/>
    </location>
</feature>
<dbReference type="Gene3D" id="2.40.170.20">
    <property type="entry name" value="TonB-dependent receptor, beta-barrel domain"/>
    <property type="match status" value="1"/>
</dbReference>
<evidence type="ECO:0000256" key="4">
    <source>
        <dbReference type="ARBA" id="ARBA00022496"/>
    </source>
</evidence>
<sequence>MSESRAAALRTLLFASSAAGMLVAAPAVAADAGDSVIVTADQQQPANLGTIDVNGQVRKPAPHSPEYVAPLLDTPRSVTVIPQAIIEQTGADSLQDILRNSPGITFGAGEGGQPLADRPVIRGQSSGNNIFVDGVRDTGGQQREVFNLEQVEIIKGADSVYSGRGSGGGSINLASKSPKLTPFTNVSAGIGTDDYLRGTIDANMPLGETAALRINLMGAAGDVAGRDAVDYDKWGVAASFAVGLGASSTIVASYYHLDSNQMPDYGIPLYTKLGGGAAPRPDASGVLNVSRDALYGLKARDYLNNTVDSFTFDWTHRFSEALTVRNVSRLSMTLNDYIVTNPGDGGSAQQIGGVWWMKRGTKTRWNPAQTLANVTDVFGKISTGGIRHSYDLGLELTREVNRNASYSTFTTSGSACPAPLTGFDCTPVYDPNPADNWTGVINRSTPSRSITETVGLYAFDSISLTDRFLLNLGVRWDSYQTQGVNISSTQTNGVWTINPLIPATPNGTSGVVALPKRKWDFVNYQAGLVFKPTHYSSLYVSYATASTPPLVAGGDQNAAGTGQGSGNLADDILEPEDTETYEIGAKANLFNERLAVGLSGYRLTRKNAQLLVDSGPPATYAQVGEVEVKGVELSVSGNITPAWQVFGGYTYMDSELVRGASNSLNVGEALANTPKNSASLFTTYRVMPRLTLGGGVYYVSRSNGGNQGGAGGGTNRIYAPEYTRVDAYVAFDLTDTASLRLNVKNAGDERYIMRTNGVHHADPAPGRAATLTLNMRF</sequence>
<keyword evidence="11 12" id="KW-0998">Cell outer membrane</keyword>
<keyword evidence="10 12" id="KW-0472">Membrane</keyword>
<evidence type="ECO:0000256" key="9">
    <source>
        <dbReference type="ARBA" id="ARBA00023077"/>
    </source>
</evidence>
<evidence type="ECO:0000256" key="7">
    <source>
        <dbReference type="ARBA" id="ARBA00023004"/>
    </source>
</evidence>
<evidence type="ECO:0000256" key="1">
    <source>
        <dbReference type="ARBA" id="ARBA00004571"/>
    </source>
</evidence>
<dbReference type="EMBL" id="CP119326">
    <property type="protein sequence ID" value="WEK41424.1"/>
    <property type="molecule type" value="Genomic_DNA"/>
</dbReference>
<dbReference type="SUPFAM" id="SSF56935">
    <property type="entry name" value="Porins"/>
    <property type="match status" value="1"/>
</dbReference>
<dbReference type="InterPro" id="IPR000531">
    <property type="entry name" value="Beta-barrel_TonB"/>
</dbReference>
<dbReference type="InterPro" id="IPR039426">
    <property type="entry name" value="TonB-dep_rcpt-like"/>
</dbReference>
<evidence type="ECO:0000256" key="6">
    <source>
        <dbReference type="ARBA" id="ARBA00022729"/>
    </source>
</evidence>
<dbReference type="Gene3D" id="2.170.130.10">
    <property type="entry name" value="TonB-dependent receptor, plug domain"/>
    <property type="match status" value="1"/>
</dbReference>
<keyword evidence="17" id="KW-0675">Receptor</keyword>
<dbReference type="Proteomes" id="UP001213664">
    <property type="component" value="Chromosome"/>
</dbReference>
<evidence type="ECO:0000256" key="3">
    <source>
        <dbReference type="ARBA" id="ARBA00022452"/>
    </source>
</evidence>
<evidence type="ECO:0000256" key="12">
    <source>
        <dbReference type="PROSITE-ProRule" id="PRU01360"/>
    </source>
</evidence>
<evidence type="ECO:0000259" key="16">
    <source>
        <dbReference type="Pfam" id="PF07715"/>
    </source>
</evidence>
<gene>
    <name evidence="17" type="ORF">P0Y50_07395</name>
</gene>
<keyword evidence="4" id="KW-0410">Iron transport</keyword>
<dbReference type="Pfam" id="PF07715">
    <property type="entry name" value="Plug"/>
    <property type="match status" value="1"/>
</dbReference>
<dbReference type="AlphaFoldDB" id="A0AAJ5X1R7"/>
<keyword evidence="8" id="KW-0406">Ion transport</keyword>
<evidence type="ECO:0000256" key="2">
    <source>
        <dbReference type="ARBA" id="ARBA00022448"/>
    </source>
</evidence>
<keyword evidence="3 12" id="KW-1134">Transmembrane beta strand</keyword>
<keyword evidence="7" id="KW-0408">Iron</keyword>
<reference evidence="17" key="1">
    <citation type="submission" date="2023-03" db="EMBL/GenBank/DDBJ databases">
        <title>Andean soil-derived lignocellulolytic bacterial consortium as a source of novel taxa and putative plastic-active enzymes.</title>
        <authorList>
            <person name="Diaz-Garcia L."/>
            <person name="Chuvochina M."/>
            <person name="Feuerriegel G."/>
            <person name="Bunk B."/>
            <person name="Sproer C."/>
            <person name="Streit W.R."/>
            <person name="Rodriguez L.M."/>
            <person name="Overmann J."/>
            <person name="Jimenez D.J."/>
        </authorList>
    </citation>
    <scope>NUCLEOTIDE SEQUENCE</scope>
    <source>
        <strain evidence="17">MAG 833</strain>
    </source>
</reference>
<feature type="domain" description="TonB-dependent receptor plug" evidence="16">
    <location>
        <begin position="71"/>
        <end position="169"/>
    </location>
</feature>